<dbReference type="CDD" id="cd06850">
    <property type="entry name" value="biotinyl_domain"/>
    <property type="match status" value="1"/>
</dbReference>
<evidence type="ECO:0000256" key="12">
    <source>
        <dbReference type="PIRSR" id="PIRSR001594-4"/>
    </source>
</evidence>
<dbReference type="InterPro" id="IPR005481">
    <property type="entry name" value="BC-like_N"/>
</dbReference>
<dbReference type="SUPFAM" id="SSF51246">
    <property type="entry name" value="Rudiment single hybrid motif"/>
    <property type="match status" value="1"/>
</dbReference>
<proteinExistence type="predicted"/>
<dbReference type="RefSeq" id="WP_022169355.1">
    <property type="nucleotide sequence ID" value="NZ_CATVSP010000004.1"/>
</dbReference>
<feature type="domain" description="Lipoyl-binding" evidence="13">
    <location>
        <begin position="1075"/>
        <end position="1150"/>
    </location>
</feature>
<evidence type="ECO:0000256" key="10">
    <source>
        <dbReference type="PIRSR" id="PIRSR001594-2"/>
    </source>
</evidence>
<dbReference type="PROSITE" id="PS50991">
    <property type="entry name" value="PYR_CT"/>
    <property type="match status" value="1"/>
</dbReference>
<comment type="cofactor">
    <cofactor evidence="1 8">
        <name>biotin</name>
        <dbReference type="ChEBI" id="CHEBI:57586"/>
    </cofactor>
</comment>
<dbReference type="FunFam" id="3.20.20.70:FF:000033">
    <property type="entry name" value="Pyruvate carboxylase"/>
    <property type="match status" value="1"/>
</dbReference>
<dbReference type="GO" id="GO:0005524">
    <property type="term" value="F:ATP binding"/>
    <property type="evidence" value="ECO:0007669"/>
    <property type="project" value="UniProtKB-UniRule"/>
</dbReference>
<dbReference type="Gene3D" id="2.40.50.100">
    <property type="match status" value="1"/>
</dbReference>
<dbReference type="InterPro" id="IPR055268">
    <property type="entry name" value="PCB-like"/>
</dbReference>
<dbReference type="SUPFAM" id="SSF89000">
    <property type="entry name" value="post-HMGL domain-like"/>
    <property type="match status" value="1"/>
</dbReference>
<evidence type="ECO:0000259" key="15">
    <source>
        <dbReference type="PROSITE" id="PS50979"/>
    </source>
</evidence>
<evidence type="ECO:0000259" key="16">
    <source>
        <dbReference type="PROSITE" id="PS50991"/>
    </source>
</evidence>
<dbReference type="PROSITE" id="PS00867">
    <property type="entry name" value="CPSASE_2"/>
    <property type="match status" value="1"/>
</dbReference>
<dbReference type="SUPFAM" id="SSF56059">
    <property type="entry name" value="Glutathione synthetase ATP-binding domain-like"/>
    <property type="match status" value="1"/>
</dbReference>
<dbReference type="NCBIfam" id="NF009554">
    <property type="entry name" value="PRK12999.1"/>
    <property type="match status" value="1"/>
</dbReference>
<feature type="modified residue" description="N6-carboxylysine" evidence="12">
    <location>
        <position position="710"/>
    </location>
</feature>
<dbReference type="InterPro" id="IPR003379">
    <property type="entry name" value="Carboxylase_cons_dom"/>
</dbReference>
<dbReference type="Proteomes" id="UP000095390">
    <property type="component" value="Unassembled WGS sequence"/>
</dbReference>
<evidence type="ECO:0000256" key="5">
    <source>
        <dbReference type="ARBA" id="ARBA00022741"/>
    </source>
</evidence>
<dbReference type="Pfam" id="PF00289">
    <property type="entry name" value="Biotin_carb_N"/>
    <property type="match status" value="1"/>
</dbReference>
<keyword evidence="6 8" id="KW-0067">ATP-binding</keyword>
<evidence type="ECO:0000259" key="14">
    <source>
        <dbReference type="PROSITE" id="PS50975"/>
    </source>
</evidence>
<feature type="binding site" evidence="10">
    <location>
        <position position="874"/>
    </location>
    <ligand>
        <name>substrate</name>
    </ligand>
</feature>
<dbReference type="InterPro" id="IPR000891">
    <property type="entry name" value="PYR_CT"/>
</dbReference>
<keyword evidence="3 8" id="KW-0436">Ligase</keyword>
<dbReference type="PANTHER" id="PTHR43778">
    <property type="entry name" value="PYRUVATE CARBOXYLASE"/>
    <property type="match status" value="1"/>
</dbReference>
<feature type="binding site" evidence="11">
    <location>
        <position position="741"/>
    </location>
    <ligand>
        <name>Mn(2+)</name>
        <dbReference type="ChEBI" id="CHEBI:29035"/>
    </ligand>
</feature>
<feature type="binding site" evidence="10">
    <location>
        <position position="207"/>
    </location>
    <ligand>
        <name>ATP</name>
        <dbReference type="ChEBI" id="CHEBI:30616"/>
    </ligand>
</feature>
<dbReference type="PIRSF" id="PIRSF001594">
    <property type="entry name" value="Pyruv_carbox"/>
    <property type="match status" value="1"/>
</dbReference>
<dbReference type="InterPro" id="IPR011053">
    <property type="entry name" value="Single_hybrid_motif"/>
</dbReference>
<organism evidence="17 18">
    <name type="scientific">Anaerobutyricum hallii</name>
    <dbReference type="NCBI Taxonomy" id="39488"/>
    <lineage>
        <taxon>Bacteria</taxon>
        <taxon>Bacillati</taxon>
        <taxon>Bacillota</taxon>
        <taxon>Clostridia</taxon>
        <taxon>Lachnospirales</taxon>
        <taxon>Lachnospiraceae</taxon>
        <taxon>Anaerobutyricum</taxon>
    </lineage>
</organism>
<dbReference type="GO" id="GO:0004736">
    <property type="term" value="F:pyruvate carboxylase activity"/>
    <property type="evidence" value="ECO:0007669"/>
    <property type="project" value="UniProtKB-EC"/>
</dbReference>
<comment type="function">
    <text evidence="8">Catalyzes a 2-step reaction, involving the ATP-dependent carboxylation of the covalently attached biotin in the first step and the transfer of the carboxyl group to pyruvate in the second.</text>
</comment>
<evidence type="ECO:0000256" key="6">
    <source>
        <dbReference type="ARBA" id="ARBA00022840"/>
    </source>
</evidence>
<dbReference type="Pfam" id="PF02786">
    <property type="entry name" value="CPSase_L_D2"/>
    <property type="match status" value="1"/>
</dbReference>
<evidence type="ECO:0000256" key="7">
    <source>
        <dbReference type="ARBA" id="ARBA00023267"/>
    </source>
</evidence>
<name>A0A173RY61_9FIRM</name>
<evidence type="ECO:0000313" key="17">
    <source>
        <dbReference type="EMBL" id="CUM82499.1"/>
    </source>
</evidence>
<evidence type="ECO:0000256" key="1">
    <source>
        <dbReference type="ARBA" id="ARBA00001953"/>
    </source>
</evidence>
<accession>A0A173RY61</accession>
<feature type="binding site" evidence="10">
    <location>
        <position position="123"/>
    </location>
    <ligand>
        <name>ATP</name>
        <dbReference type="ChEBI" id="CHEBI:30616"/>
    </ligand>
</feature>
<feature type="binding site" evidence="11">
    <location>
        <position position="541"/>
    </location>
    <ligand>
        <name>Mn(2+)</name>
        <dbReference type="ChEBI" id="CHEBI:29035"/>
    </ligand>
</feature>
<dbReference type="AlphaFoldDB" id="A0A173RY61"/>
<dbReference type="InterPro" id="IPR005482">
    <property type="entry name" value="Biotin_COase_C"/>
</dbReference>
<dbReference type="Gene3D" id="3.30.470.20">
    <property type="entry name" value="ATP-grasp fold, B domain"/>
    <property type="match status" value="1"/>
</dbReference>
<dbReference type="InterPro" id="IPR011761">
    <property type="entry name" value="ATP-grasp"/>
</dbReference>
<dbReference type="Pfam" id="PF00364">
    <property type="entry name" value="Biotin_lipoyl"/>
    <property type="match status" value="1"/>
</dbReference>
<dbReference type="PROSITE" id="PS00866">
    <property type="entry name" value="CPSASE_1"/>
    <property type="match status" value="1"/>
</dbReference>
<dbReference type="Pfam" id="PF02785">
    <property type="entry name" value="Biotin_carb_C"/>
    <property type="match status" value="1"/>
</dbReference>
<feature type="binding site" evidence="10">
    <location>
        <position position="613"/>
    </location>
    <ligand>
        <name>substrate</name>
    </ligand>
</feature>
<feature type="binding site" evidence="11">
    <location>
        <position position="739"/>
    </location>
    <ligand>
        <name>Mn(2+)</name>
        <dbReference type="ChEBI" id="CHEBI:29035"/>
    </ligand>
</feature>
<evidence type="ECO:0000256" key="9">
    <source>
        <dbReference type="PIRSR" id="PIRSR001594-1"/>
    </source>
</evidence>
<dbReference type="FunFam" id="3.30.1490.20:FF:000003">
    <property type="entry name" value="acetyl-CoA carboxylase isoform X1"/>
    <property type="match status" value="1"/>
</dbReference>
<dbReference type="PANTHER" id="PTHR43778:SF2">
    <property type="entry name" value="PYRUVATE CARBOXYLASE, MITOCHONDRIAL"/>
    <property type="match status" value="1"/>
</dbReference>
<dbReference type="FunFam" id="3.40.50.20:FF:000010">
    <property type="entry name" value="Propionyl-CoA carboxylase subunit alpha"/>
    <property type="match status" value="1"/>
</dbReference>
<dbReference type="SUPFAM" id="SSF51230">
    <property type="entry name" value="Single hybrid motif"/>
    <property type="match status" value="1"/>
</dbReference>
<sequence length="1188" mass="134829">MIMEVKKFKKVLVANRGEIAIRVFRALSELGIGSVAVYSKEDRYALFRTKADEAYPLNPDKGPVDAYLDIPTIIRIAKEKKVDAIHPGYGFLSENPEFAEACRKNDIVFIGPNVEAMNIMGDKISAKRAAEESKVPIIDGSDFIIHDVDTAMKIADEIGYPVMLKASNGGGGRGMRIVQSQEEMEEAFEKSRNESKRVFGEAKLFIEKYLIHPKHIEVQILGDNYGNIVHLYDRDCSLQRRNQKVIEFAPAWSISEETRKKILDSAKRLARRVGYTNAGTMEFLVDEEEHPYFIEMNPRIQVEHTVTEMVTGIDIVICQILIAEGYPLNSPTIHIYSQNEIKCTGYALQARVTTEDPANHFLPDTGKIDLYRSGSGGGIRLDGGTAYTGAVITPHYDSLLVKVISHDRTFENAIHKSVRALKELRIHGVKTNITFLINVLNHETFHKGKCFTTFIEETPELFELHYKLDRTTKILEFLANKMVNVNPGPKPFLENRKVPVIDTERKLFGTRDEFLRLGAKEFTQKVYRSDKLYVTDTTMRDGQQSLLATRMRTKEVAGAARATNLYLKDAYSIEAWGGATYDTEYRFLKESPWKRLDILRERMPNVMIQMLLRASNVVGYSTYPDNVIKKFIKVSSDHGVDIYRIFDSMNWIENMKLPVEEALKTGKVVEGAICYTGDILNPKETKYTIDYYCKKARQLERMGCHVIALKDMSSLLKPYAAKELITALKEEVRVPIHLHTHDTTGNGIATYLMAAEAGADIVDCAIGSMSSLTSQPSMNALVEALRGTKRDTGIDPDGLLVLNEYYEHERKVYKPFESDMDSPNPEIYKYEIPGGQYSNFAAQVKEMGAGNDFNDIKRLYKEADEVLGNIIKVTPTSKVVGDMAIFMLKNDLTKDNILEKGKDLSYPDSIVQYFKGALGQPEGGFPEKLQRIVLKGQEPITVRPGSLLPDVDFEAIGRHLRENYYMESMEQPEVMEQKVLSYALYPKVYEDYCEHFQAYNDVSKLESHVYFYGLRPGEETTIQIEEGNDTLIKFVGKSEPDEKGYRILQFEVNGFLREVKILDKHFEVKADRRLKTDPKNPGHLGATLPGTICDIRIKEGDRVTKNMPLMVIEAMKMETTVISKVNGTVDKIYVKDGEEVNEDTLLVSFIIDMEEQPEEVHPELPEMDFTTLEKDEFKTVDVTEEENK</sequence>
<dbReference type="EMBL" id="CYYC01000004">
    <property type="protein sequence ID" value="CUM82499.1"/>
    <property type="molecule type" value="Genomic_DNA"/>
</dbReference>
<dbReference type="GO" id="GO:0005737">
    <property type="term" value="C:cytoplasm"/>
    <property type="evidence" value="ECO:0007669"/>
    <property type="project" value="TreeGrafter"/>
</dbReference>
<dbReference type="InterPro" id="IPR000089">
    <property type="entry name" value="Biotin_lipoyl"/>
</dbReference>
<dbReference type="InterPro" id="IPR016185">
    <property type="entry name" value="PreATP-grasp_dom_sf"/>
</dbReference>
<keyword evidence="5 8" id="KW-0547">Nucleotide-binding</keyword>
<dbReference type="OrthoDB" id="9807469at2"/>
<evidence type="ECO:0000256" key="8">
    <source>
        <dbReference type="PIRNR" id="PIRNR001594"/>
    </source>
</evidence>
<dbReference type="EC" id="6.4.1.1" evidence="2 8"/>
<feature type="active site" evidence="9">
    <location>
        <position position="299"/>
    </location>
</feature>
<dbReference type="NCBIfam" id="NF006761">
    <property type="entry name" value="PRK09282.1"/>
    <property type="match status" value="1"/>
</dbReference>
<dbReference type="PROSITE" id="PS50968">
    <property type="entry name" value="BIOTINYL_LIPOYL"/>
    <property type="match status" value="1"/>
</dbReference>
<reference evidence="17 18" key="1">
    <citation type="submission" date="2015-09" db="EMBL/GenBank/DDBJ databases">
        <authorList>
            <consortium name="Pathogen Informatics"/>
        </authorList>
    </citation>
    <scope>NUCLEOTIDE SEQUENCE [LARGE SCALE GENOMIC DNA]</scope>
    <source>
        <strain evidence="17 18">2789STDY5834966</strain>
    </source>
</reference>
<dbReference type="InterPro" id="IPR011054">
    <property type="entry name" value="Rudment_hybrid_motif"/>
</dbReference>
<dbReference type="SUPFAM" id="SSF52440">
    <property type="entry name" value="PreATP-grasp domain"/>
    <property type="match status" value="1"/>
</dbReference>
<evidence type="ECO:0000256" key="2">
    <source>
        <dbReference type="ARBA" id="ARBA00013057"/>
    </source>
</evidence>
<dbReference type="SUPFAM" id="SSF51569">
    <property type="entry name" value="Aldolase"/>
    <property type="match status" value="1"/>
</dbReference>
<dbReference type="InterPro" id="IPR013785">
    <property type="entry name" value="Aldolase_TIM"/>
</dbReference>
<feature type="binding site" description="via carbamate group" evidence="11">
    <location>
        <position position="710"/>
    </location>
    <ligand>
        <name>Mn(2+)</name>
        <dbReference type="ChEBI" id="CHEBI:29035"/>
    </ligand>
</feature>
<dbReference type="Gene3D" id="3.20.20.70">
    <property type="entry name" value="Aldolase class I"/>
    <property type="match status" value="1"/>
</dbReference>
<dbReference type="FunFam" id="2.40.50.100:FF:000003">
    <property type="entry name" value="Acetyl-CoA carboxylase biotin carboxyl carrier protein"/>
    <property type="match status" value="1"/>
</dbReference>
<feature type="domain" description="ATP-grasp" evidence="14">
    <location>
        <begin position="127"/>
        <end position="324"/>
    </location>
</feature>
<dbReference type="PROSITE" id="PS50975">
    <property type="entry name" value="ATP_GRASP"/>
    <property type="match status" value="1"/>
</dbReference>
<dbReference type="Pfam" id="PF02436">
    <property type="entry name" value="PYC_OADA"/>
    <property type="match status" value="1"/>
</dbReference>
<dbReference type="InterPro" id="IPR011764">
    <property type="entry name" value="Biotin_carboxylation_dom"/>
</dbReference>
<dbReference type="CDD" id="cd07937">
    <property type="entry name" value="DRE_TIM_PC_TC_5S"/>
    <property type="match status" value="1"/>
</dbReference>
<feature type="modified residue" description="N6-biotinyllysine" evidence="12">
    <location>
        <position position="1116"/>
    </location>
</feature>
<dbReference type="SMART" id="SM00878">
    <property type="entry name" value="Biotin_carb_C"/>
    <property type="match status" value="1"/>
</dbReference>
<feature type="domain" description="Pyruvate carboxyltransferase" evidence="16">
    <location>
        <begin position="532"/>
        <end position="800"/>
    </location>
</feature>
<dbReference type="Gene3D" id="3.10.600.10">
    <property type="entry name" value="pyruvate carboxylase f1077a mutant domain"/>
    <property type="match status" value="1"/>
</dbReference>
<gene>
    <name evidence="17" type="primary">cfiB_1</name>
    <name evidence="17" type="ORF">ERS852578_00480</name>
</gene>
<keyword evidence="7 8" id="KW-0092">Biotin</keyword>
<evidence type="ECO:0000259" key="13">
    <source>
        <dbReference type="PROSITE" id="PS50968"/>
    </source>
</evidence>
<dbReference type="InterPro" id="IPR005479">
    <property type="entry name" value="CPAse_ATP-bd"/>
</dbReference>
<dbReference type="InterPro" id="IPR005930">
    <property type="entry name" value="Pyruv_COase"/>
</dbReference>
<feature type="domain" description="Biotin carboxylation" evidence="15">
    <location>
        <begin position="7"/>
        <end position="460"/>
    </location>
</feature>
<comment type="catalytic activity">
    <reaction evidence="8">
        <text>hydrogencarbonate + pyruvate + ATP = oxaloacetate + ADP + phosphate + H(+)</text>
        <dbReference type="Rhea" id="RHEA:20844"/>
        <dbReference type="ChEBI" id="CHEBI:15361"/>
        <dbReference type="ChEBI" id="CHEBI:15378"/>
        <dbReference type="ChEBI" id="CHEBI:16452"/>
        <dbReference type="ChEBI" id="CHEBI:17544"/>
        <dbReference type="ChEBI" id="CHEBI:30616"/>
        <dbReference type="ChEBI" id="CHEBI:43474"/>
        <dbReference type="ChEBI" id="CHEBI:456216"/>
        <dbReference type="EC" id="6.4.1.1"/>
    </reaction>
</comment>
<dbReference type="GO" id="GO:0006094">
    <property type="term" value="P:gluconeogenesis"/>
    <property type="evidence" value="ECO:0007669"/>
    <property type="project" value="InterPro"/>
</dbReference>
<evidence type="ECO:0000256" key="11">
    <source>
        <dbReference type="PIRSR" id="PIRSR001594-3"/>
    </source>
</evidence>
<evidence type="ECO:0000256" key="3">
    <source>
        <dbReference type="ARBA" id="ARBA00022598"/>
    </source>
</evidence>
<keyword evidence="4 11" id="KW-0479">Metal-binding</keyword>
<evidence type="ECO:0000256" key="4">
    <source>
        <dbReference type="ARBA" id="ARBA00022723"/>
    </source>
</evidence>
<dbReference type="GO" id="GO:0046872">
    <property type="term" value="F:metal ion binding"/>
    <property type="evidence" value="ECO:0007669"/>
    <property type="project" value="UniProtKB-KW"/>
</dbReference>
<dbReference type="Pfam" id="PF00682">
    <property type="entry name" value="HMGL-like"/>
    <property type="match status" value="1"/>
</dbReference>
<dbReference type="PROSITE" id="PS50979">
    <property type="entry name" value="BC"/>
    <property type="match status" value="1"/>
</dbReference>
<protein>
    <recommendedName>
        <fullName evidence="2 8">Pyruvate carboxylase</fullName>
        <ecNumber evidence="2 8">6.4.1.1</ecNumber>
    </recommendedName>
</protein>
<dbReference type="NCBIfam" id="TIGR01235">
    <property type="entry name" value="pyruv_carbox"/>
    <property type="match status" value="1"/>
</dbReference>
<evidence type="ECO:0000313" key="18">
    <source>
        <dbReference type="Proteomes" id="UP000095390"/>
    </source>
</evidence>